<dbReference type="InterPro" id="IPR013783">
    <property type="entry name" value="Ig-like_fold"/>
</dbReference>
<dbReference type="PANTHER" id="PTHR11860">
    <property type="entry name" value="POLYMERIC-IMMUNOGLOBULIN RECEPTOR"/>
    <property type="match status" value="1"/>
</dbReference>
<dbReference type="STRING" id="106582.ENSMZEP00005008940"/>
<reference evidence="6 7" key="1">
    <citation type="journal article" date="2014" name="Nature">
        <title>The genomic substrate for adaptive radiation in African cichlid fish.</title>
        <authorList>
            <person name="Brawand D."/>
            <person name="Wagner C.E."/>
            <person name="Li Y.I."/>
            <person name="Malinsky M."/>
            <person name="Keller I."/>
            <person name="Fan S."/>
            <person name="Simakov O."/>
            <person name="Ng A.Y."/>
            <person name="Lim Z.W."/>
            <person name="Bezault E."/>
            <person name="Turner-Maier J."/>
            <person name="Johnson J."/>
            <person name="Alcazar R."/>
            <person name="Noh H.J."/>
            <person name="Russell P."/>
            <person name="Aken B."/>
            <person name="Alfoldi J."/>
            <person name="Amemiya C."/>
            <person name="Azzouzi N."/>
            <person name="Baroiller J.F."/>
            <person name="Barloy-Hubler F."/>
            <person name="Berlin A."/>
            <person name="Bloomquist R."/>
            <person name="Carleton K.L."/>
            <person name="Conte M.A."/>
            <person name="D'Cotta H."/>
            <person name="Eshel O."/>
            <person name="Gaffney L."/>
            <person name="Galibert F."/>
            <person name="Gante H.F."/>
            <person name="Gnerre S."/>
            <person name="Greuter L."/>
            <person name="Guyon R."/>
            <person name="Haddad N.S."/>
            <person name="Haerty W."/>
            <person name="Harris R.M."/>
            <person name="Hofmann H.A."/>
            <person name="Hourlier T."/>
            <person name="Hulata G."/>
            <person name="Jaffe D.B."/>
            <person name="Lara M."/>
            <person name="Lee A.P."/>
            <person name="MacCallum I."/>
            <person name="Mwaiko S."/>
            <person name="Nikaido M."/>
            <person name="Nishihara H."/>
            <person name="Ozouf-Costaz C."/>
            <person name="Penman D.J."/>
            <person name="Przybylski D."/>
            <person name="Rakotomanga M."/>
            <person name="Renn S.C.P."/>
            <person name="Ribeiro F.J."/>
            <person name="Ron M."/>
            <person name="Salzburger W."/>
            <person name="Sanchez-Pulido L."/>
            <person name="Santos M.E."/>
            <person name="Searle S."/>
            <person name="Sharpe T."/>
            <person name="Swofford R."/>
            <person name="Tan F.J."/>
            <person name="Williams L."/>
            <person name="Young S."/>
            <person name="Yin S."/>
            <person name="Okada N."/>
            <person name="Kocher T.D."/>
            <person name="Miska E.A."/>
            <person name="Lander E.S."/>
            <person name="Venkatesh B."/>
            <person name="Fernald R.D."/>
            <person name="Meyer A."/>
            <person name="Ponting C.P."/>
            <person name="Streelman J.T."/>
            <person name="Lindblad-Toh K."/>
            <person name="Seehausen O."/>
            <person name="Di Palma F."/>
        </authorList>
    </citation>
    <scope>NUCLEOTIDE SEQUENCE</scope>
</reference>
<dbReference type="InterPro" id="IPR013106">
    <property type="entry name" value="Ig_V-set"/>
</dbReference>
<dbReference type="GO" id="GO:0005886">
    <property type="term" value="C:plasma membrane"/>
    <property type="evidence" value="ECO:0007669"/>
    <property type="project" value="TreeGrafter"/>
</dbReference>
<dbReference type="InterPro" id="IPR050671">
    <property type="entry name" value="CD300_family_receptors"/>
</dbReference>
<evidence type="ECO:0000256" key="1">
    <source>
        <dbReference type="ARBA" id="ARBA00004370"/>
    </source>
</evidence>
<evidence type="ECO:0000313" key="6">
    <source>
        <dbReference type="Ensembl" id="ENSMZEP00005008940.1"/>
    </source>
</evidence>
<evidence type="ECO:0000256" key="3">
    <source>
        <dbReference type="ARBA" id="ARBA00023136"/>
    </source>
</evidence>
<feature type="transmembrane region" description="Helical" evidence="4">
    <location>
        <begin position="12"/>
        <end position="33"/>
    </location>
</feature>
<feature type="domain" description="Immunoglobulin V-set" evidence="5">
    <location>
        <begin position="35"/>
        <end position="115"/>
    </location>
</feature>
<evidence type="ECO:0000256" key="2">
    <source>
        <dbReference type="ARBA" id="ARBA00022692"/>
    </source>
</evidence>
<comment type="subcellular location">
    <subcellularLocation>
        <location evidence="1">Membrane</location>
    </subcellularLocation>
</comment>
<dbReference type="Proteomes" id="UP000265160">
    <property type="component" value="LG6"/>
</dbReference>
<evidence type="ECO:0000313" key="7">
    <source>
        <dbReference type="Proteomes" id="UP000265160"/>
    </source>
</evidence>
<dbReference type="Pfam" id="PF07686">
    <property type="entry name" value="V-set"/>
    <property type="match status" value="1"/>
</dbReference>
<dbReference type="Gene3D" id="2.60.40.10">
    <property type="entry name" value="Immunoglobulins"/>
    <property type="match status" value="1"/>
</dbReference>
<dbReference type="InterPro" id="IPR036179">
    <property type="entry name" value="Ig-like_dom_sf"/>
</dbReference>
<keyword evidence="2 4" id="KW-0812">Transmembrane</keyword>
<evidence type="ECO:0000256" key="4">
    <source>
        <dbReference type="SAM" id="Phobius"/>
    </source>
</evidence>
<dbReference type="Ensembl" id="ENSMZET00005009284.1">
    <property type="protein sequence ID" value="ENSMZEP00005008940.1"/>
    <property type="gene ID" value="ENSMZEG00005006778.1"/>
</dbReference>
<keyword evidence="4" id="KW-1133">Transmembrane helix</keyword>
<dbReference type="SUPFAM" id="SSF48726">
    <property type="entry name" value="Immunoglobulin"/>
    <property type="match status" value="1"/>
</dbReference>
<organism evidence="6 7">
    <name type="scientific">Maylandia zebra</name>
    <name type="common">zebra mbuna</name>
    <dbReference type="NCBI Taxonomy" id="106582"/>
    <lineage>
        <taxon>Eukaryota</taxon>
        <taxon>Metazoa</taxon>
        <taxon>Chordata</taxon>
        <taxon>Craniata</taxon>
        <taxon>Vertebrata</taxon>
        <taxon>Euteleostomi</taxon>
        <taxon>Actinopterygii</taxon>
        <taxon>Neopterygii</taxon>
        <taxon>Teleostei</taxon>
        <taxon>Neoteleostei</taxon>
        <taxon>Acanthomorphata</taxon>
        <taxon>Ovalentaria</taxon>
        <taxon>Cichlomorphae</taxon>
        <taxon>Cichliformes</taxon>
        <taxon>Cichlidae</taxon>
        <taxon>African cichlids</taxon>
        <taxon>Pseudocrenilabrinae</taxon>
        <taxon>Haplochromini</taxon>
        <taxon>Maylandia</taxon>
        <taxon>Maylandia zebra complex</taxon>
    </lineage>
</organism>
<name>A0A3P9BGA7_9CICH</name>
<dbReference type="CDD" id="cd05716">
    <property type="entry name" value="IgV_pIgR_like"/>
    <property type="match status" value="1"/>
</dbReference>
<keyword evidence="3 4" id="KW-0472">Membrane</keyword>
<proteinExistence type="predicted"/>
<dbReference type="GO" id="GO:0004888">
    <property type="term" value="F:transmembrane signaling receptor activity"/>
    <property type="evidence" value="ECO:0007669"/>
    <property type="project" value="TreeGrafter"/>
</dbReference>
<dbReference type="GeneTree" id="ENSGT01150000287011"/>
<dbReference type="PANTHER" id="PTHR11860:SF118">
    <property type="entry name" value="CMRF35-LIKE MOLECULE 3-RELATED"/>
    <property type="match status" value="1"/>
</dbReference>
<reference evidence="6" key="2">
    <citation type="submission" date="2025-08" db="UniProtKB">
        <authorList>
            <consortium name="Ensembl"/>
        </authorList>
    </citation>
    <scope>IDENTIFICATION</scope>
</reference>
<protein>
    <recommendedName>
        <fullName evidence="5">Immunoglobulin V-set domain-containing protein</fullName>
    </recommendedName>
</protein>
<reference evidence="6" key="3">
    <citation type="submission" date="2025-09" db="UniProtKB">
        <authorList>
            <consortium name="Ensembl"/>
        </authorList>
    </citation>
    <scope>IDENTIFICATION</scope>
</reference>
<evidence type="ECO:0000259" key="5">
    <source>
        <dbReference type="Pfam" id="PF07686"/>
    </source>
</evidence>
<sequence>LLTPLSTVKHDLFTLYFFFLVSLRCVTSAVGMIHVTGYVGREVNVSCSYDQSYVSHEKYLCKNGCGSSDVLITTPQASKTKYSIYDDNSARIFTTTIFDLQSTDAGKYWCGVTIRRRTDIYTEVELKLVQGKKKRKKKSGFAKVNYRLIVRRYHNK</sequence>
<dbReference type="AlphaFoldDB" id="A0A3P9BGA7"/>
<accession>A0A3P9BGA7</accession>
<keyword evidence="7" id="KW-1185">Reference proteome</keyword>